<dbReference type="SUPFAM" id="SSF159133">
    <property type="entry name" value="EutN/CcmL-like"/>
    <property type="match status" value="1"/>
</dbReference>
<evidence type="ECO:0000256" key="4">
    <source>
        <dbReference type="SAM" id="MobiDB-lite"/>
    </source>
</evidence>
<proteinExistence type="predicted"/>
<keyword evidence="2" id="KW-1282">Carboxysome</keyword>
<organism evidence="5">
    <name type="scientific">Christensenella massiliensis</name>
    <dbReference type="NCBI Taxonomy" id="1805714"/>
    <lineage>
        <taxon>Bacteria</taxon>
        <taxon>Bacillati</taxon>
        <taxon>Bacillota</taxon>
        <taxon>Clostridia</taxon>
        <taxon>Christensenellales</taxon>
        <taxon>Christensenellaceae</taxon>
        <taxon>Christensenella</taxon>
    </lineage>
</organism>
<dbReference type="GO" id="GO:0031470">
    <property type="term" value="C:carboxysome"/>
    <property type="evidence" value="ECO:0007669"/>
    <property type="project" value="UniProtKB-SubCell"/>
</dbReference>
<accession>A0AAU8A9J2</accession>
<dbReference type="Gene3D" id="2.40.50.220">
    <property type="entry name" value="EutN/Ccml"/>
    <property type="match status" value="1"/>
</dbReference>
<feature type="region of interest" description="Disordered" evidence="4">
    <location>
        <begin position="163"/>
        <end position="192"/>
    </location>
</feature>
<evidence type="ECO:0000256" key="3">
    <source>
        <dbReference type="ARBA" id="ARBA00024446"/>
    </source>
</evidence>
<dbReference type="AlphaFoldDB" id="A0AAU8A9J2"/>
<keyword evidence="3" id="KW-1283">Bacterial microcompartment</keyword>
<evidence type="ECO:0000256" key="1">
    <source>
        <dbReference type="ARBA" id="ARBA00023587"/>
    </source>
</evidence>
<comment type="subcellular location">
    <subcellularLocation>
        <location evidence="1">Carboxysome</location>
    </subcellularLocation>
</comment>
<dbReference type="InterPro" id="IPR036677">
    <property type="entry name" value="EutN_CcmL_sf"/>
</dbReference>
<dbReference type="InterPro" id="IPR004992">
    <property type="entry name" value="EutN_CcmL"/>
</dbReference>
<reference evidence="5" key="1">
    <citation type="submission" date="2023-02" db="EMBL/GenBank/DDBJ databases">
        <title>Gut commensal Christensenella minuta modulates host metabolism via a new class of secondary bile acids.</title>
        <authorList>
            <person name="Liu C."/>
        </authorList>
    </citation>
    <scope>NUCLEOTIDE SEQUENCE</scope>
    <source>
        <strain evidence="5">CA70</strain>
    </source>
</reference>
<dbReference type="RefSeq" id="WP_353423565.1">
    <property type="nucleotide sequence ID" value="NZ_CP117826.1"/>
</dbReference>
<gene>
    <name evidence="5" type="ORF">PUP29_00785</name>
</gene>
<evidence type="ECO:0000256" key="2">
    <source>
        <dbReference type="ARBA" id="ARBA00023669"/>
    </source>
</evidence>
<dbReference type="PROSITE" id="PS51932">
    <property type="entry name" value="BMV"/>
    <property type="match status" value="1"/>
</dbReference>
<evidence type="ECO:0000313" key="5">
    <source>
        <dbReference type="EMBL" id="XCC62500.1"/>
    </source>
</evidence>
<dbReference type="Pfam" id="PF03319">
    <property type="entry name" value="EutN_CcmL"/>
    <property type="match status" value="1"/>
</dbReference>
<name>A0AAU8A9J2_9FIRM</name>
<protein>
    <submittedName>
        <fullName evidence="5">EutN/CcmL family microcompartment protein</fullName>
    </submittedName>
</protein>
<sequence length="192" mass="21129">MQLAKIIGNAKSITKSDELYGAELLVAVPVDMETMQEAGKPFLVADKLGAQEGQLVVCAAVCTFQQGDTAINMVVAIPESLIWNGEERFGQTVEHIIEEPEPVPPQDSLEEFDPVSSLTAEFKALHQELDRLSADEAAKQNTNAVPYEEYAKYLTTDFEPVDASAQKTETAEGTKQKKTGYSRVGYRSERKK</sequence>
<dbReference type="EMBL" id="CP117826">
    <property type="protein sequence ID" value="XCC62500.1"/>
    <property type="molecule type" value="Genomic_DNA"/>
</dbReference>